<feature type="transmembrane region" description="Helical" evidence="7">
    <location>
        <begin position="219"/>
        <end position="241"/>
    </location>
</feature>
<evidence type="ECO:0000256" key="8">
    <source>
        <dbReference type="SAM" id="MobiDB-lite"/>
    </source>
</evidence>
<dbReference type="PANTHER" id="PTHR32243">
    <property type="entry name" value="MALTOSE TRANSPORT SYSTEM PERMEASE-RELATED"/>
    <property type="match status" value="1"/>
</dbReference>
<reference evidence="10 11" key="1">
    <citation type="submission" date="2022-06" db="EMBL/GenBank/DDBJ databases">
        <title>Genomic Encyclopedia of Archaeal and Bacterial Type Strains, Phase II (KMG-II): from individual species to whole genera.</title>
        <authorList>
            <person name="Goeker M."/>
        </authorList>
    </citation>
    <scope>NUCLEOTIDE SEQUENCE [LARGE SCALE GENOMIC DNA]</scope>
    <source>
        <strain evidence="10 11">DSM 44255</strain>
    </source>
</reference>
<feature type="compositionally biased region" description="Basic residues" evidence="8">
    <location>
        <begin position="23"/>
        <end position="33"/>
    </location>
</feature>
<keyword evidence="5 7" id="KW-1133">Transmembrane helix</keyword>
<comment type="similarity">
    <text evidence="7">Belongs to the binding-protein-dependent transport system permease family.</text>
</comment>
<feature type="transmembrane region" description="Helical" evidence="7">
    <location>
        <begin position="138"/>
        <end position="159"/>
    </location>
</feature>
<feature type="domain" description="ABC transmembrane type-1" evidence="9">
    <location>
        <begin position="101"/>
        <end position="299"/>
    </location>
</feature>
<dbReference type="PANTHER" id="PTHR32243:SF18">
    <property type="entry name" value="INNER MEMBRANE ABC TRANSPORTER PERMEASE PROTEIN YCJP"/>
    <property type="match status" value="1"/>
</dbReference>
<keyword evidence="11" id="KW-1185">Reference proteome</keyword>
<feature type="transmembrane region" description="Helical" evidence="7">
    <location>
        <begin position="179"/>
        <end position="198"/>
    </location>
</feature>
<dbReference type="EMBL" id="JAMTCO010000009">
    <property type="protein sequence ID" value="MCP2271439.1"/>
    <property type="molecule type" value="Genomic_DNA"/>
</dbReference>
<evidence type="ECO:0000256" key="5">
    <source>
        <dbReference type="ARBA" id="ARBA00022989"/>
    </source>
</evidence>
<keyword evidence="4 7" id="KW-0812">Transmembrane</keyword>
<dbReference type="PROSITE" id="PS50928">
    <property type="entry name" value="ABC_TM1"/>
    <property type="match status" value="1"/>
</dbReference>
<proteinExistence type="inferred from homology"/>
<feature type="transmembrane region" description="Helical" evidence="7">
    <location>
        <begin position="41"/>
        <end position="62"/>
    </location>
</feature>
<name>A0ABT1IFQ8_9PSEU</name>
<dbReference type="InterPro" id="IPR000515">
    <property type="entry name" value="MetI-like"/>
</dbReference>
<sequence>MTVRAAATRAVPSGRAGLGSKARSGRARPGRVGNRRVGRGVAELVTVVVAGVVAFPLFWMVLTAIKPQDEVISADPVPWTLRPSLDSFVRALTVQNLGRYFLNSVVVALAVVALSMLVAFLAAAALTRLRFRGRTTMLIMLLVVQMVPVEALTVPLFFLMRSVGESVPAFGLNHLGSLVLVHLAFSLPFAIWMLRGFVAAVPVELEEAAAIDGASRSTFLWRILFPLVAPGLVATSVLSFIHAWNDFLFAKTFIISAAQNQTLPLALQVFVKPDQNDWGAIMAGSTLMTIPVLIFFVLVQRRLVSGLAGSVKG</sequence>
<keyword evidence="6 7" id="KW-0472">Membrane</keyword>
<dbReference type="CDD" id="cd06261">
    <property type="entry name" value="TM_PBP2"/>
    <property type="match status" value="1"/>
</dbReference>
<evidence type="ECO:0000313" key="11">
    <source>
        <dbReference type="Proteomes" id="UP001205185"/>
    </source>
</evidence>
<protein>
    <submittedName>
        <fullName evidence="10">Carbohydrate ABC transporter membrane protein 2, CUT1 family</fullName>
    </submittedName>
</protein>
<dbReference type="SUPFAM" id="SSF161098">
    <property type="entry name" value="MetI-like"/>
    <property type="match status" value="1"/>
</dbReference>
<evidence type="ECO:0000256" key="7">
    <source>
        <dbReference type="RuleBase" id="RU363032"/>
    </source>
</evidence>
<dbReference type="Pfam" id="PF00528">
    <property type="entry name" value="BPD_transp_1"/>
    <property type="match status" value="1"/>
</dbReference>
<feature type="transmembrane region" description="Helical" evidence="7">
    <location>
        <begin position="100"/>
        <end position="126"/>
    </location>
</feature>
<dbReference type="Gene3D" id="1.10.3720.10">
    <property type="entry name" value="MetI-like"/>
    <property type="match status" value="1"/>
</dbReference>
<organism evidence="10 11">
    <name type="scientific">Actinokineospora diospyrosa</name>
    <dbReference type="NCBI Taxonomy" id="103728"/>
    <lineage>
        <taxon>Bacteria</taxon>
        <taxon>Bacillati</taxon>
        <taxon>Actinomycetota</taxon>
        <taxon>Actinomycetes</taxon>
        <taxon>Pseudonocardiales</taxon>
        <taxon>Pseudonocardiaceae</taxon>
        <taxon>Actinokineospora</taxon>
    </lineage>
</organism>
<comment type="caution">
    <text evidence="10">The sequence shown here is derived from an EMBL/GenBank/DDBJ whole genome shotgun (WGS) entry which is preliminary data.</text>
</comment>
<evidence type="ECO:0000313" key="10">
    <source>
        <dbReference type="EMBL" id="MCP2271439.1"/>
    </source>
</evidence>
<evidence type="ECO:0000259" key="9">
    <source>
        <dbReference type="PROSITE" id="PS50928"/>
    </source>
</evidence>
<accession>A0ABT1IFQ8</accession>
<feature type="transmembrane region" description="Helical" evidence="7">
    <location>
        <begin position="278"/>
        <end position="299"/>
    </location>
</feature>
<comment type="subcellular location">
    <subcellularLocation>
        <location evidence="1 7">Cell membrane</location>
        <topology evidence="1 7">Multi-pass membrane protein</topology>
    </subcellularLocation>
</comment>
<dbReference type="InterPro" id="IPR035906">
    <property type="entry name" value="MetI-like_sf"/>
</dbReference>
<keyword evidence="2 7" id="KW-0813">Transport</keyword>
<evidence type="ECO:0000256" key="1">
    <source>
        <dbReference type="ARBA" id="ARBA00004651"/>
    </source>
</evidence>
<dbReference type="Proteomes" id="UP001205185">
    <property type="component" value="Unassembled WGS sequence"/>
</dbReference>
<dbReference type="InterPro" id="IPR050901">
    <property type="entry name" value="BP-dep_ABC_trans_perm"/>
</dbReference>
<evidence type="ECO:0000256" key="3">
    <source>
        <dbReference type="ARBA" id="ARBA00022475"/>
    </source>
</evidence>
<evidence type="ECO:0000256" key="2">
    <source>
        <dbReference type="ARBA" id="ARBA00022448"/>
    </source>
</evidence>
<evidence type="ECO:0000256" key="6">
    <source>
        <dbReference type="ARBA" id="ARBA00023136"/>
    </source>
</evidence>
<evidence type="ECO:0000256" key="4">
    <source>
        <dbReference type="ARBA" id="ARBA00022692"/>
    </source>
</evidence>
<gene>
    <name evidence="10" type="ORF">LV75_003953</name>
</gene>
<keyword evidence="3" id="KW-1003">Cell membrane</keyword>
<feature type="region of interest" description="Disordered" evidence="8">
    <location>
        <begin position="1"/>
        <end position="33"/>
    </location>
</feature>